<dbReference type="EMBL" id="JAAQPH010000006">
    <property type="protein sequence ID" value="NIA68830.1"/>
    <property type="molecule type" value="Genomic_DNA"/>
</dbReference>
<dbReference type="RefSeq" id="WP_167223835.1">
    <property type="nucleotide sequence ID" value="NZ_JAAQPH010000006.1"/>
</dbReference>
<sequence>MPTTASDIIYDCIVLGAGISGVTAARDLQQAGLKVLLLEGSSRVGGRMYSRHDFVKKSGKPVPVEGGAEYIHVPEQARYKEFWQEVRKHGFTTSPFHKCGMGILKIPRNRMYFSPWKRTKMLAEVIVQPEFWSLPDALQKIQEFDAATKADMTAASFVKRYAAKNDLSKRGLALLAYTLSAHTPGPLNEISIAGLKTDAIVDQLMERKELRMEHDAAKPFGLCGFDSLPNRIAAEFRKAGGKLEKSRAGSTNRKVAAVERLADGKVKVTTTGGQIFTGKTAVCTFSAGMLNPKSGEGDAIFGPLLTAAKREALGLVRMGAITKFALEFKERIWVDDGGESASHLAVLSNPEGKARTFFSSFPKEHHGPHVLTGLLMNQDHDQIAEMDDEAAVAHVFEALGKVYGRNRRWTQKAVLAGKLGSGGKFKPNFLRQDWSKDPFAKGGNSYLAFAPQRQGRMLAKQAREALKDPRETLPLFWAGEAVAPAYDRDYQPLAVHGAYISGRRVAEDVLHYLKNAGRNAGRFDRYYRGKYL</sequence>
<dbReference type="PANTHER" id="PTHR10742:SF410">
    <property type="entry name" value="LYSINE-SPECIFIC HISTONE DEMETHYLASE 2"/>
    <property type="match status" value="1"/>
</dbReference>
<protein>
    <recommendedName>
        <fullName evidence="4">Tryptophan 2-monooxygenase</fullName>
        <ecNumber evidence="3">1.13.12.3</ecNumber>
    </recommendedName>
</protein>
<evidence type="ECO:0000256" key="4">
    <source>
        <dbReference type="ARBA" id="ARBA00017871"/>
    </source>
</evidence>
<organism evidence="8 9">
    <name type="scientific">Pelagibius litoralis</name>
    <dbReference type="NCBI Taxonomy" id="374515"/>
    <lineage>
        <taxon>Bacteria</taxon>
        <taxon>Pseudomonadati</taxon>
        <taxon>Pseudomonadota</taxon>
        <taxon>Alphaproteobacteria</taxon>
        <taxon>Rhodospirillales</taxon>
        <taxon>Rhodovibrionaceae</taxon>
        <taxon>Pelagibius</taxon>
    </lineage>
</organism>
<keyword evidence="5" id="KW-0073">Auxin biosynthesis</keyword>
<dbReference type="InterPro" id="IPR050281">
    <property type="entry name" value="Flavin_monoamine_oxidase"/>
</dbReference>
<name>A0A967C4T0_9PROT</name>
<evidence type="ECO:0000313" key="8">
    <source>
        <dbReference type="EMBL" id="NIA68830.1"/>
    </source>
</evidence>
<dbReference type="Pfam" id="PF01593">
    <property type="entry name" value="Amino_oxidase"/>
    <property type="match status" value="1"/>
</dbReference>
<evidence type="ECO:0000313" key="9">
    <source>
        <dbReference type="Proteomes" id="UP000761264"/>
    </source>
</evidence>
<evidence type="ECO:0000256" key="3">
    <source>
        <dbReference type="ARBA" id="ARBA00012535"/>
    </source>
</evidence>
<dbReference type="InterPro" id="IPR036188">
    <property type="entry name" value="FAD/NAD-bd_sf"/>
</dbReference>
<dbReference type="EC" id="1.13.12.3" evidence="3"/>
<dbReference type="InterPro" id="IPR002937">
    <property type="entry name" value="Amino_oxidase"/>
</dbReference>
<evidence type="ECO:0000256" key="2">
    <source>
        <dbReference type="ARBA" id="ARBA00005833"/>
    </source>
</evidence>
<dbReference type="AlphaFoldDB" id="A0A967C4T0"/>
<evidence type="ECO:0000256" key="1">
    <source>
        <dbReference type="ARBA" id="ARBA00004814"/>
    </source>
</evidence>
<keyword evidence="9" id="KW-1185">Reference proteome</keyword>
<dbReference type="Proteomes" id="UP000761264">
    <property type="component" value="Unassembled WGS sequence"/>
</dbReference>
<comment type="catalytic activity">
    <reaction evidence="6">
        <text>L-tryptophan + O2 = indole-3-acetamide + CO2 + H2O</text>
        <dbReference type="Rhea" id="RHEA:16165"/>
        <dbReference type="ChEBI" id="CHEBI:15377"/>
        <dbReference type="ChEBI" id="CHEBI:15379"/>
        <dbReference type="ChEBI" id="CHEBI:16031"/>
        <dbReference type="ChEBI" id="CHEBI:16526"/>
        <dbReference type="ChEBI" id="CHEBI:57912"/>
        <dbReference type="EC" id="1.13.12.3"/>
    </reaction>
</comment>
<comment type="similarity">
    <text evidence="2">Belongs to the tryptophan 2-monooxygenase family.</text>
</comment>
<evidence type="ECO:0000256" key="5">
    <source>
        <dbReference type="ARBA" id="ARBA00023070"/>
    </source>
</evidence>
<dbReference type="GO" id="GO:0050361">
    <property type="term" value="F:tryptophan 2-monooxygenase activity"/>
    <property type="evidence" value="ECO:0007669"/>
    <property type="project" value="UniProtKB-EC"/>
</dbReference>
<gene>
    <name evidence="8" type="ORF">HBA54_09525</name>
</gene>
<evidence type="ECO:0000256" key="6">
    <source>
        <dbReference type="ARBA" id="ARBA00047321"/>
    </source>
</evidence>
<accession>A0A967C4T0</accession>
<reference evidence="8" key="1">
    <citation type="submission" date="2020-03" db="EMBL/GenBank/DDBJ databases">
        <title>Genome of Pelagibius litoralis DSM 21314T.</title>
        <authorList>
            <person name="Wang G."/>
        </authorList>
    </citation>
    <scope>NUCLEOTIDE SEQUENCE</scope>
    <source>
        <strain evidence="8">DSM 21314</strain>
    </source>
</reference>
<dbReference type="SUPFAM" id="SSF51905">
    <property type="entry name" value="FAD/NAD(P)-binding domain"/>
    <property type="match status" value="1"/>
</dbReference>
<comment type="caution">
    <text evidence="8">The sequence shown here is derived from an EMBL/GenBank/DDBJ whole genome shotgun (WGS) entry which is preliminary data.</text>
</comment>
<evidence type="ECO:0000259" key="7">
    <source>
        <dbReference type="Pfam" id="PF01593"/>
    </source>
</evidence>
<dbReference type="SUPFAM" id="SSF54373">
    <property type="entry name" value="FAD-linked reductases, C-terminal domain"/>
    <property type="match status" value="1"/>
</dbReference>
<dbReference type="PANTHER" id="PTHR10742">
    <property type="entry name" value="FLAVIN MONOAMINE OXIDASE"/>
    <property type="match status" value="1"/>
</dbReference>
<dbReference type="GO" id="GO:0009851">
    <property type="term" value="P:auxin biosynthetic process"/>
    <property type="evidence" value="ECO:0007669"/>
    <property type="project" value="UniProtKB-KW"/>
</dbReference>
<dbReference type="Gene3D" id="3.50.50.60">
    <property type="entry name" value="FAD/NAD(P)-binding domain"/>
    <property type="match status" value="1"/>
</dbReference>
<comment type="pathway">
    <text evidence="1">Plant hormone metabolism; auxin biosynthesis.</text>
</comment>
<feature type="domain" description="Amine oxidase" evidence="7">
    <location>
        <begin position="19"/>
        <end position="510"/>
    </location>
</feature>
<proteinExistence type="inferred from homology"/>